<dbReference type="InterPro" id="IPR050560">
    <property type="entry name" value="MYB_TF"/>
</dbReference>
<dbReference type="PANTHER" id="PTHR45614:SF69">
    <property type="entry name" value="CHROMOSOME UNDETERMINED SCAFFOLD_38, WHOLE GENOME SHOTGUN SEQUENCE"/>
    <property type="match status" value="1"/>
</dbReference>
<organism evidence="3 4">
    <name type="scientific">Tritrichomonas musculus</name>
    <dbReference type="NCBI Taxonomy" id="1915356"/>
    <lineage>
        <taxon>Eukaryota</taxon>
        <taxon>Metamonada</taxon>
        <taxon>Parabasalia</taxon>
        <taxon>Tritrichomonadida</taxon>
        <taxon>Tritrichomonadidae</taxon>
        <taxon>Tritrichomonas</taxon>
    </lineage>
</organism>
<evidence type="ECO:0000313" key="4">
    <source>
        <dbReference type="Proteomes" id="UP001470230"/>
    </source>
</evidence>
<protein>
    <submittedName>
        <fullName evidence="3">Transcription factor myb3r-5</fullName>
    </submittedName>
</protein>
<dbReference type="InterPro" id="IPR009057">
    <property type="entry name" value="Homeodomain-like_sf"/>
</dbReference>
<evidence type="ECO:0000259" key="2">
    <source>
        <dbReference type="PROSITE" id="PS51294"/>
    </source>
</evidence>
<feature type="domain" description="Myb-like" evidence="1">
    <location>
        <begin position="150"/>
        <end position="201"/>
    </location>
</feature>
<feature type="domain" description="HTH myb-type" evidence="2">
    <location>
        <begin position="210"/>
        <end position="256"/>
    </location>
</feature>
<dbReference type="PANTHER" id="PTHR45614">
    <property type="entry name" value="MYB PROTEIN-RELATED"/>
    <property type="match status" value="1"/>
</dbReference>
<dbReference type="InterPro" id="IPR017930">
    <property type="entry name" value="Myb_dom"/>
</dbReference>
<feature type="domain" description="Myb-like" evidence="1">
    <location>
        <begin position="202"/>
        <end position="252"/>
    </location>
</feature>
<proteinExistence type="predicted"/>
<dbReference type="PROSITE" id="PS50090">
    <property type="entry name" value="MYB_LIKE"/>
    <property type="match status" value="2"/>
</dbReference>
<dbReference type="Proteomes" id="UP001470230">
    <property type="component" value="Unassembled WGS sequence"/>
</dbReference>
<reference evidence="3 4" key="1">
    <citation type="submission" date="2024-04" db="EMBL/GenBank/DDBJ databases">
        <title>Tritrichomonas musculus Genome.</title>
        <authorList>
            <person name="Alves-Ferreira E."/>
            <person name="Grigg M."/>
            <person name="Lorenzi H."/>
            <person name="Galac M."/>
        </authorList>
    </citation>
    <scope>NUCLEOTIDE SEQUENCE [LARGE SCALE GENOMIC DNA]</scope>
    <source>
        <strain evidence="3 4">EAF2021</strain>
    </source>
</reference>
<accession>A0ABR2KHH7</accession>
<sequence length="312" mass="36230">MQIQNSFFQIEPSIYSQHPKSKLRKNVDGSYPNFKMDVYPSNVSVLNSIETSYNDLDQINTNCKMLENDNDNSQYVYSQMNILAHEIRPKCPTISSCDHFKVNLYVPSQTITFKTLQPFPLIQQPNYISDEAFISNGDNSLFYQNSPMASNIINRIRWTKEEDDKLMDLVNKFGARKWKEIAKGLGTKTAKQCRDHYANCLDPKIRNSLWTVEEEHILLLKYKQHGPHWSRIKSFFPGRTTSMIKNSISMLLKKTESKKENVEYTNFSSNNTSETDEHDSFYLNSNGIQLQPKEFNYHNIAFLLNSSPICTD</sequence>
<gene>
    <name evidence="3" type="ORF">M9Y10_035040</name>
</gene>
<name>A0ABR2KHH7_9EUKA</name>
<dbReference type="SUPFAM" id="SSF46689">
    <property type="entry name" value="Homeodomain-like"/>
    <property type="match status" value="1"/>
</dbReference>
<evidence type="ECO:0000259" key="1">
    <source>
        <dbReference type="PROSITE" id="PS50090"/>
    </source>
</evidence>
<evidence type="ECO:0000313" key="3">
    <source>
        <dbReference type="EMBL" id="KAK8890268.1"/>
    </source>
</evidence>
<comment type="caution">
    <text evidence="3">The sequence shown here is derived from an EMBL/GenBank/DDBJ whole genome shotgun (WGS) entry which is preliminary data.</text>
</comment>
<keyword evidence="4" id="KW-1185">Reference proteome</keyword>
<feature type="domain" description="HTH myb-type" evidence="2">
    <location>
        <begin position="150"/>
        <end position="205"/>
    </location>
</feature>
<dbReference type="InterPro" id="IPR001005">
    <property type="entry name" value="SANT/Myb"/>
</dbReference>
<dbReference type="CDD" id="cd00167">
    <property type="entry name" value="SANT"/>
    <property type="match status" value="2"/>
</dbReference>
<dbReference type="SMART" id="SM00717">
    <property type="entry name" value="SANT"/>
    <property type="match status" value="2"/>
</dbReference>
<dbReference type="PROSITE" id="PS51294">
    <property type="entry name" value="HTH_MYB"/>
    <property type="match status" value="2"/>
</dbReference>
<dbReference type="Pfam" id="PF00249">
    <property type="entry name" value="Myb_DNA-binding"/>
    <property type="match status" value="2"/>
</dbReference>
<dbReference type="Gene3D" id="1.10.10.60">
    <property type="entry name" value="Homeodomain-like"/>
    <property type="match status" value="2"/>
</dbReference>
<dbReference type="EMBL" id="JAPFFF010000005">
    <property type="protein sequence ID" value="KAK8890268.1"/>
    <property type="molecule type" value="Genomic_DNA"/>
</dbReference>